<keyword evidence="3" id="KW-1185">Reference proteome</keyword>
<dbReference type="Gene3D" id="2.60.40.10">
    <property type="entry name" value="Immunoglobulins"/>
    <property type="match status" value="1"/>
</dbReference>
<reference evidence="2" key="1">
    <citation type="submission" date="2020-08" db="EMBL/GenBank/DDBJ databases">
        <title>Genome public.</title>
        <authorList>
            <person name="Liu C."/>
            <person name="Sun Q."/>
        </authorList>
    </citation>
    <scope>NUCLEOTIDE SEQUENCE</scope>
    <source>
        <strain evidence="2">N12</strain>
    </source>
</reference>
<evidence type="ECO:0000313" key="2">
    <source>
        <dbReference type="EMBL" id="MBC8594028.1"/>
    </source>
</evidence>
<feature type="chain" id="PRO_5037871913" evidence="1">
    <location>
        <begin position="20"/>
        <end position="658"/>
    </location>
</feature>
<feature type="signal peptide" evidence="1">
    <location>
        <begin position="1"/>
        <end position="19"/>
    </location>
</feature>
<sequence>MKKIYLTALVLCTMTGAMAQKPLISTPEPTSVMETTLMPLHAASTTVEAKALAANEMYVGYCLEPTNVFRLTVDTYDIATYLDNMIVGKYVGDKVTKIRAFIGSKPKAMTLWLRERLTEEPVFSQEIAAEDLPENEWIEVELPADKAYTIKEKGYYIGYTITQKKINADDKKYNPLTISTNGTLLKNTVLISDNGGKNWVDYTTAFGQNVVAVLGMQSAIASDKHAEYDLSVSNFHGDISFIRREPGSDKATVGINGYIFNAGTKPITSFDMTISGEGIESATSPMEIKGGLSQFRGAVLRASVDIPTNVPSVKIHLKASNMNKGSNTDGYAGNDELDTEDICIFEQDTVKTSLVEMYTTAKCPNCPYGHKVIEALPEDCNKVLVAHHVGYGEDIYTMNESNEYLYEFGVYGAPYATADRAYIQDVYAVAFGLGYTNPKQGAIEVNKSITFAQSALPAFASIRIASDYDKDTRELTVKVSGRKINAELFDKAMKQPRVNVFLTEDGLVSNQSGGGQNYTHDHVLRAILGDIWGKEVTWNGDVYTAEFKTTIDSDWEADNMNIVAFLTDEDYDSRYYHYSMNAAQVKLGGNTTAIETNAFDGLRIDVANGTINVAGDYKTFSVYNMQGVEVENSNLVSGIYLVKVQTNKQVVVLKTIVD</sequence>
<protein>
    <submittedName>
        <fullName evidence="2">Omp28-related outer membrane protein</fullName>
    </submittedName>
</protein>
<dbReference type="Pfam" id="PF11551">
    <property type="entry name" value="Omp28"/>
    <property type="match status" value="1"/>
</dbReference>
<dbReference type="InterPro" id="IPR013783">
    <property type="entry name" value="Ig-like_fold"/>
</dbReference>
<evidence type="ECO:0000256" key="1">
    <source>
        <dbReference type="SAM" id="SignalP"/>
    </source>
</evidence>
<dbReference type="InterPro" id="IPR021615">
    <property type="entry name" value="Omp28"/>
</dbReference>
<dbReference type="Proteomes" id="UP000651085">
    <property type="component" value="Unassembled WGS sequence"/>
</dbReference>
<accession>A0A926IRS8</accession>
<dbReference type="AlphaFoldDB" id="A0A926IRS8"/>
<comment type="caution">
    <text evidence="2">The sequence shown here is derived from an EMBL/GenBank/DDBJ whole genome shotgun (WGS) entry which is preliminary data.</text>
</comment>
<gene>
    <name evidence="2" type="ORF">H8744_12375</name>
</gene>
<dbReference type="EMBL" id="JACRTF010000001">
    <property type="protein sequence ID" value="MBC8594028.1"/>
    <property type="molecule type" value="Genomic_DNA"/>
</dbReference>
<proteinExistence type="predicted"/>
<dbReference type="RefSeq" id="WP_262435132.1">
    <property type="nucleotide sequence ID" value="NZ_JACRTF010000001.1"/>
</dbReference>
<keyword evidence="1" id="KW-0732">Signal</keyword>
<organism evidence="2 3">
    <name type="scientific">Jilunia laotingensis</name>
    <dbReference type="NCBI Taxonomy" id="2763675"/>
    <lineage>
        <taxon>Bacteria</taxon>
        <taxon>Pseudomonadati</taxon>
        <taxon>Bacteroidota</taxon>
        <taxon>Bacteroidia</taxon>
        <taxon>Bacteroidales</taxon>
        <taxon>Bacteroidaceae</taxon>
        <taxon>Jilunia</taxon>
    </lineage>
</organism>
<name>A0A926IRS8_9BACT</name>
<evidence type="ECO:0000313" key="3">
    <source>
        <dbReference type="Proteomes" id="UP000651085"/>
    </source>
</evidence>